<feature type="signal peptide" evidence="6">
    <location>
        <begin position="1"/>
        <end position="34"/>
    </location>
</feature>
<evidence type="ECO:0000313" key="10">
    <source>
        <dbReference type="Proteomes" id="UP000198815"/>
    </source>
</evidence>
<keyword evidence="2" id="KW-0645">Protease</keyword>
<evidence type="ECO:0000256" key="4">
    <source>
        <dbReference type="ARBA" id="ARBA00022807"/>
    </source>
</evidence>
<keyword evidence="10" id="KW-1185">Reference proteome</keyword>
<feature type="region of interest" description="Disordered" evidence="5">
    <location>
        <begin position="427"/>
        <end position="469"/>
    </location>
</feature>
<sequence length="672" mass="68383">MNPFMRTARVALTSSLVAATIATAGLVLSPLAQAEYSPLAATTDVNVRQGPSSTSAVLAVLSAGDTVTQRGSEENGWLPITYDQKDAWIQAQYVSATTAVTSQSTVSTAVLTKGAYVRSSATADGWIMGSLAKGTTVPVIGEAQGSWTPVNYYGRSGWVASSLLDASSASAAVKITSAVSQDYLWVRTGESTAYPSIGMLYPGDKASVTGDPYNGWVPITFQGQPAYVAANYSRYSTDPSIIALSASTKDSRSAPAASTSAPAPSATPSSQTPSAAPTASQTPSAAPTASQTPSAAPTASQTPSAAPTAPQTSPAPAPSATETEPAPAPSATETEPAPAPSATETAPAPAPSATETAPADDSAPTTPAWTTDDVNLRTGPGTDTQSVQVLPEQTEVALTGTTNGDWSEVVYNGSKYWINTRFLSTTKGTTDDTPAPAPAPAPAPVPAPAPAPAPDTVGPDPTALPATSGTKYTTADLNAYLTSDQPKPATTVIPYGTAVAVSDTVENNRVHIVWNNTAYWVSVDYLSNSQPTDNTASGSTTSSTTDNSAVASPGSSTDAAQSAVDFAMSKVGLPYVWGGSGPNGYDCSGLVQAAYAQAGVTLPRTTWDQVNAGTRVSLADVQVGDLVFFYDNSHVGLYIGNGKVVNALNENVGILVSDISYLGTPSAVVRVA</sequence>
<evidence type="ECO:0000256" key="1">
    <source>
        <dbReference type="ARBA" id="ARBA00007074"/>
    </source>
</evidence>
<dbReference type="Pfam" id="PF00877">
    <property type="entry name" value="NLPC_P60"/>
    <property type="match status" value="1"/>
</dbReference>
<dbReference type="InterPro" id="IPR052354">
    <property type="entry name" value="Cell_Wall_Dynamics_Protein"/>
</dbReference>
<feature type="region of interest" description="Disordered" evidence="5">
    <location>
        <begin position="530"/>
        <end position="556"/>
    </location>
</feature>
<proteinExistence type="inferred from homology"/>
<dbReference type="PROSITE" id="PS51781">
    <property type="entry name" value="SH3B"/>
    <property type="match status" value="3"/>
</dbReference>
<dbReference type="GO" id="GO:0006508">
    <property type="term" value="P:proteolysis"/>
    <property type="evidence" value="ECO:0007669"/>
    <property type="project" value="UniProtKB-KW"/>
</dbReference>
<feature type="domain" description="NlpC/P60" evidence="8">
    <location>
        <begin position="557"/>
        <end position="672"/>
    </location>
</feature>
<evidence type="ECO:0000256" key="6">
    <source>
        <dbReference type="SAM" id="SignalP"/>
    </source>
</evidence>
<evidence type="ECO:0000313" key="9">
    <source>
        <dbReference type="EMBL" id="SER92840.1"/>
    </source>
</evidence>
<evidence type="ECO:0000259" key="8">
    <source>
        <dbReference type="PROSITE" id="PS51935"/>
    </source>
</evidence>
<dbReference type="InterPro" id="IPR003646">
    <property type="entry name" value="SH3-like_bac-type"/>
</dbReference>
<feature type="domain" description="SH3b" evidence="7">
    <location>
        <begin position="102"/>
        <end position="168"/>
    </location>
</feature>
<dbReference type="GO" id="GO:0008234">
    <property type="term" value="F:cysteine-type peptidase activity"/>
    <property type="evidence" value="ECO:0007669"/>
    <property type="project" value="UniProtKB-KW"/>
</dbReference>
<feature type="compositionally biased region" description="Low complexity" evidence="5">
    <location>
        <begin position="454"/>
        <end position="463"/>
    </location>
</feature>
<dbReference type="RefSeq" id="WP_091970363.1">
    <property type="nucleotide sequence ID" value="NZ_FOGZ01000019.1"/>
</dbReference>
<reference evidence="9 10" key="1">
    <citation type="submission" date="2016-10" db="EMBL/GenBank/DDBJ databases">
        <authorList>
            <person name="de Groot N.N."/>
        </authorList>
    </citation>
    <scope>NUCLEOTIDE SEQUENCE [LARGE SCALE GENOMIC DNA]</scope>
    <source>
        <strain evidence="9 10">DSM 16859</strain>
    </source>
</reference>
<organism evidence="9 10">
    <name type="scientific">Propionibacterium cyclohexanicum</name>
    <dbReference type="NCBI Taxonomy" id="64702"/>
    <lineage>
        <taxon>Bacteria</taxon>
        <taxon>Bacillati</taxon>
        <taxon>Actinomycetota</taxon>
        <taxon>Actinomycetes</taxon>
        <taxon>Propionibacteriales</taxon>
        <taxon>Propionibacteriaceae</taxon>
        <taxon>Propionibacterium</taxon>
    </lineage>
</organism>
<dbReference type="Gene3D" id="3.90.1720.10">
    <property type="entry name" value="endopeptidase domain like (from Nostoc punctiforme)"/>
    <property type="match status" value="1"/>
</dbReference>
<feature type="compositionally biased region" description="Low complexity" evidence="5">
    <location>
        <begin position="253"/>
        <end position="373"/>
    </location>
</feature>
<dbReference type="InterPro" id="IPR000064">
    <property type="entry name" value="NLP_P60_dom"/>
</dbReference>
<dbReference type="PROSITE" id="PS51935">
    <property type="entry name" value="NLPC_P60"/>
    <property type="match status" value="1"/>
</dbReference>
<feature type="domain" description="SH3b" evidence="7">
    <location>
        <begin position="33"/>
        <end position="98"/>
    </location>
</feature>
<protein>
    <submittedName>
        <fullName evidence="9">Cell wall-associated hydrolase, NlpC family</fullName>
    </submittedName>
</protein>
<keyword evidence="3 9" id="KW-0378">Hydrolase</keyword>
<feature type="domain" description="SH3b" evidence="7">
    <location>
        <begin position="364"/>
        <end position="427"/>
    </location>
</feature>
<evidence type="ECO:0000256" key="5">
    <source>
        <dbReference type="SAM" id="MobiDB-lite"/>
    </source>
</evidence>
<accession>A0A1H9T6G3</accession>
<dbReference type="PANTHER" id="PTHR34408">
    <property type="entry name" value="FAMILY PROTEIN, PUTATIVE-RELATED"/>
    <property type="match status" value="1"/>
</dbReference>
<feature type="region of interest" description="Disordered" evidence="5">
    <location>
        <begin position="247"/>
        <end position="392"/>
    </location>
</feature>
<dbReference type="STRING" id="64702.SAMN05443377_11928"/>
<name>A0A1H9T6G3_9ACTN</name>
<feature type="compositionally biased region" description="Low complexity" evidence="5">
    <location>
        <begin position="532"/>
        <end position="552"/>
    </location>
</feature>
<evidence type="ECO:0000256" key="3">
    <source>
        <dbReference type="ARBA" id="ARBA00022801"/>
    </source>
</evidence>
<dbReference type="SUPFAM" id="SSF54001">
    <property type="entry name" value="Cysteine proteinases"/>
    <property type="match status" value="1"/>
</dbReference>
<evidence type="ECO:0000256" key="2">
    <source>
        <dbReference type="ARBA" id="ARBA00022670"/>
    </source>
</evidence>
<dbReference type="Gene3D" id="2.30.30.40">
    <property type="entry name" value="SH3 Domains"/>
    <property type="match status" value="4"/>
</dbReference>
<keyword evidence="6" id="KW-0732">Signal</keyword>
<dbReference type="Proteomes" id="UP000198815">
    <property type="component" value="Unassembled WGS sequence"/>
</dbReference>
<dbReference type="InterPro" id="IPR038765">
    <property type="entry name" value="Papain-like_cys_pep_sf"/>
</dbReference>
<dbReference type="PANTHER" id="PTHR34408:SF1">
    <property type="entry name" value="GLYCOSYL HYDROLASE FAMILY 19 DOMAIN-CONTAINING PROTEIN HI_1415"/>
    <property type="match status" value="1"/>
</dbReference>
<dbReference type="EMBL" id="FOGZ01000019">
    <property type="protein sequence ID" value="SER92840.1"/>
    <property type="molecule type" value="Genomic_DNA"/>
</dbReference>
<feature type="compositionally biased region" description="Pro residues" evidence="5">
    <location>
        <begin position="435"/>
        <end position="453"/>
    </location>
</feature>
<evidence type="ECO:0000259" key="7">
    <source>
        <dbReference type="PROSITE" id="PS51781"/>
    </source>
</evidence>
<comment type="similarity">
    <text evidence="1">Belongs to the peptidase C40 family.</text>
</comment>
<dbReference type="OrthoDB" id="2989771at2"/>
<gene>
    <name evidence="9" type="ORF">SAMN05443377_11928</name>
</gene>
<feature type="chain" id="PRO_5011474859" evidence="6">
    <location>
        <begin position="35"/>
        <end position="672"/>
    </location>
</feature>
<dbReference type="SMART" id="SM00287">
    <property type="entry name" value="SH3b"/>
    <property type="match status" value="4"/>
</dbReference>
<dbReference type="PRINTS" id="PR01217">
    <property type="entry name" value="PRICHEXTENSN"/>
</dbReference>
<dbReference type="Pfam" id="PF08239">
    <property type="entry name" value="SH3_3"/>
    <property type="match status" value="4"/>
</dbReference>
<keyword evidence="4" id="KW-0788">Thiol protease</keyword>
<dbReference type="AlphaFoldDB" id="A0A1H9T6G3"/>